<dbReference type="NCBIfam" id="NF047751">
    <property type="entry name" value="HepT_toxin"/>
    <property type="match status" value="1"/>
</dbReference>
<name>A0A6I3SK18_HELMO</name>
<dbReference type="PANTHER" id="PTHR33397:SF3">
    <property type="entry name" value="MRNA NUCLEASE HEPT"/>
    <property type="match status" value="1"/>
</dbReference>
<comment type="similarity">
    <text evidence="4">Belongs to the HepT RNase toxin family.</text>
</comment>
<keyword evidence="2" id="KW-0540">Nuclease</keyword>
<comment type="caution">
    <text evidence="5">The sequence shown here is derived from an EMBL/GenBank/DDBJ whole genome shotgun (WGS) entry which is preliminary data.</text>
</comment>
<keyword evidence="1" id="KW-1277">Toxin-antitoxin system</keyword>
<dbReference type="Proteomes" id="UP000430670">
    <property type="component" value="Unassembled WGS sequence"/>
</dbReference>
<accession>A0A6I3SK18</accession>
<dbReference type="OrthoDB" id="9796612at2"/>
<dbReference type="InterPro" id="IPR052379">
    <property type="entry name" value="Type_VII_TA_RNase"/>
</dbReference>
<gene>
    <name evidence="5" type="ORF">GJ688_09750</name>
</gene>
<dbReference type="AlphaFoldDB" id="A0A6I3SK18"/>
<evidence type="ECO:0000256" key="4">
    <source>
        <dbReference type="ARBA" id="ARBA00024207"/>
    </source>
</evidence>
<keyword evidence="3" id="KW-0378">Hydrolase</keyword>
<evidence type="ECO:0000256" key="2">
    <source>
        <dbReference type="ARBA" id="ARBA00022722"/>
    </source>
</evidence>
<evidence type="ECO:0000313" key="5">
    <source>
        <dbReference type="EMBL" id="MTV49261.1"/>
    </source>
</evidence>
<reference evidence="5 6" key="1">
    <citation type="submission" date="2019-11" db="EMBL/GenBank/DDBJ databases">
        <title>Whole-genome sequence of a the green, strictly anaerobic photosynthetic bacterium Heliobacillus mobilis DSM 6151.</title>
        <authorList>
            <person name="Kyndt J.A."/>
            <person name="Meyer T.E."/>
        </authorList>
    </citation>
    <scope>NUCLEOTIDE SEQUENCE [LARGE SCALE GENOMIC DNA]</scope>
    <source>
        <strain evidence="5 6">DSM 6151</strain>
    </source>
</reference>
<protein>
    <submittedName>
        <fullName evidence="5">DUF86 domain-containing protein</fullName>
    </submittedName>
</protein>
<evidence type="ECO:0000256" key="1">
    <source>
        <dbReference type="ARBA" id="ARBA00022649"/>
    </source>
</evidence>
<proteinExistence type="inferred from homology"/>
<dbReference type="Pfam" id="PF01934">
    <property type="entry name" value="HepT-like"/>
    <property type="match status" value="1"/>
</dbReference>
<evidence type="ECO:0000313" key="6">
    <source>
        <dbReference type="Proteomes" id="UP000430670"/>
    </source>
</evidence>
<dbReference type="SUPFAM" id="SSF81593">
    <property type="entry name" value="Nucleotidyltransferase substrate binding subunit/domain"/>
    <property type="match status" value="1"/>
</dbReference>
<dbReference type="GO" id="GO:0016787">
    <property type="term" value="F:hydrolase activity"/>
    <property type="evidence" value="ECO:0007669"/>
    <property type="project" value="UniProtKB-KW"/>
</dbReference>
<dbReference type="RefSeq" id="WP_155476353.1">
    <property type="nucleotide sequence ID" value="NZ_WNKU01000009.1"/>
</dbReference>
<dbReference type="InterPro" id="IPR037038">
    <property type="entry name" value="HepT-like_sf"/>
</dbReference>
<dbReference type="PANTHER" id="PTHR33397">
    <property type="entry name" value="UPF0331 PROTEIN YUTE"/>
    <property type="match status" value="1"/>
</dbReference>
<dbReference type="EMBL" id="WNKU01000009">
    <property type="protein sequence ID" value="MTV49261.1"/>
    <property type="molecule type" value="Genomic_DNA"/>
</dbReference>
<evidence type="ECO:0000256" key="3">
    <source>
        <dbReference type="ARBA" id="ARBA00022801"/>
    </source>
</evidence>
<dbReference type="InterPro" id="IPR008201">
    <property type="entry name" value="HepT-like"/>
</dbReference>
<dbReference type="Gene3D" id="1.20.120.580">
    <property type="entry name" value="bsu32300-like"/>
    <property type="match status" value="1"/>
</dbReference>
<dbReference type="GO" id="GO:0110001">
    <property type="term" value="C:toxin-antitoxin complex"/>
    <property type="evidence" value="ECO:0007669"/>
    <property type="project" value="InterPro"/>
</dbReference>
<keyword evidence="6" id="KW-1185">Reference proteome</keyword>
<organism evidence="5 6">
    <name type="scientific">Heliobacterium mobile</name>
    <name type="common">Heliobacillus mobilis</name>
    <dbReference type="NCBI Taxonomy" id="28064"/>
    <lineage>
        <taxon>Bacteria</taxon>
        <taxon>Bacillati</taxon>
        <taxon>Bacillota</taxon>
        <taxon>Clostridia</taxon>
        <taxon>Eubacteriales</taxon>
        <taxon>Heliobacteriaceae</taxon>
        <taxon>Heliobacterium</taxon>
    </lineage>
</organism>
<dbReference type="GO" id="GO:0004540">
    <property type="term" value="F:RNA nuclease activity"/>
    <property type="evidence" value="ECO:0007669"/>
    <property type="project" value="InterPro"/>
</dbReference>
<sequence length="145" mass="17156">MSPDIAWNKRETIERCWRRVQEEYARNPDNLSNYTKQDSIVLNIQRMCETAIDLAAHVIAIKSWGIPQTSRDMFEILHRQGVINSRLEKALKSMVGFRNIAVHEYQRLNMAILQNIIETNLEDIRQFARTIVQYLDDAHREKRET</sequence>